<feature type="transmembrane region" description="Helical" evidence="7">
    <location>
        <begin position="267"/>
        <end position="288"/>
    </location>
</feature>
<feature type="transmembrane region" description="Helical" evidence="7">
    <location>
        <begin position="320"/>
        <end position="346"/>
    </location>
</feature>
<dbReference type="Pfam" id="PF02687">
    <property type="entry name" value="FtsX"/>
    <property type="match status" value="2"/>
</dbReference>
<evidence type="ECO:0000313" key="10">
    <source>
        <dbReference type="Proteomes" id="UP000824241"/>
    </source>
</evidence>
<keyword evidence="5 7" id="KW-0472">Membrane</keyword>
<accession>A0A9D1DY40</accession>
<proteinExistence type="inferred from homology"/>
<dbReference type="PANTHER" id="PTHR30572">
    <property type="entry name" value="MEMBRANE COMPONENT OF TRANSPORTER-RELATED"/>
    <property type="match status" value="1"/>
</dbReference>
<evidence type="ECO:0000256" key="2">
    <source>
        <dbReference type="ARBA" id="ARBA00022475"/>
    </source>
</evidence>
<feature type="domain" description="ABC3 transporter permease C-terminal" evidence="8">
    <location>
        <begin position="727"/>
        <end position="839"/>
    </location>
</feature>
<organism evidence="9 10">
    <name type="scientific">Candidatus Faecivivens stercoravium</name>
    <dbReference type="NCBI Taxonomy" id="2840803"/>
    <lineage>
        <taxon>Bacteria</taxon>
        <taxon>Bacillati</taxon>
        <taxon>Bacillota</taxon>
        <taxon>Clostridia</taxon>
        <taxon>Eubacteriales</taxon>
        <taxon>Oscillospiraceae</taxon>
        <taxon>Oscillospiraceae incertae sedis</taxon>
        <taxon>Candidatus Faecivivens</taxon>
    </lineage>
</organism>
<dbReference type="EMBL" id="DVHA01000168">
    <property type="protein sequence ID" value="HIR60949.1"/>
    <property type="molecule type" value="Genomic_DNA"/>
</dbReference>
<feature type="transmembrane region" description="Helical" evidence="7">
    <location>
        <begin position="433"/>
        <end position="451"/>
    </location>
</feature>
<comment type="subcellular location">
    <subcellularLocation>
        <location evidence="1">Cell membrane</location>
        <topology evidence="1">Multi-pass membrane protein</topology>
    </subcellularLocation>
</comment>
<feature type="transmembrane region" description="Helical" evidence="7">
    <location>
        <begin position="814"/>
        <end position="836"/>
    </location>
</feature>
<evidence type="ECO:0000256" key="3">
    <source>
        <dbReference type="ARBA" id="ARBA00022692"/>
    </source>
</evidence>
<evidence type="ECO:0000259" key="8">
    <source>
        <dbReference type="Pfam" id="PF02687"/>
    </source>
</evidence>
<dbReference type="InterPro" id="IPR003838">
    <property type="entry name" value="ABC3_permease_C"/>
</dbReference>
<evidence type="ECO:0000256" key="5">
    <source>
        <dbReference type="ARBA" id="ARBA00023136"/>
    </source>
</evidence>
<reference evidence="9" key="2">
    <citation type="journal article" date="2021" name="PeerJ">
        <title>Extensive microbial diversity within the chicken gut microbiome revealed by metagenomics and culture.</title>
        <authorList>
            <person name="Gilroy R."/>
            <person name="Ravi A."/>
            <person name="Getino M."/>
            <person name="Pursley I."/>
            <person name="Horton D.L."/>
            <person name="Alikhan N.F."/>
            <person name="Baker D."/>
            <person name="Gharbi K."/>
            <person name="Hall N."/>
            <person name="Watson M."/>
            <person name="Adriaenssens E.M."/>
            <person name="Foster-Nyarko E."/>
            <person name="Jarju S."/>
            <person name="Secka A."/>
            <person name="Antonio M."/>
            <person name="Oren A."/>
            <person name="Chaudhuri R.R."/>
            <person name="La Ragione R."/>
            <person name="Hildebrand F."/>
            <person name="Pallen M.J."/>
        </authorList>
    </citation>
    <scope>NUCLEOTIDE SEQUENCE</scope>
    <source>
        <strain evidence="9">CHK189-12415</strain>
    </source>
</reference>
<dbReference type="GO" id="GO:0022857">
    <property type="term" value="F:transmembrane transporter activity"/>
    <property type="evidence" value="ECO:0007669"/>
    <property type="project" value="TreeGrafter"/>
</dbReference>
<feature type="transmembrane region" description="Helical" evidence="7">
    <location>
        <begin position="722"/>
        <end position="741"/>
    </location>
</feature>
<protein>
    <submittedName>
        <fullName evidence="9">FtsX-like permease family protein</fullName>
    </submittedName>
</protein>
<evidence type="ECO:0000256" key="1">
    <source>
        <dbReference type="ARBA" id="ARBA00004651"/>
    </source>
</evidence>
<evidence type="ECO:0000256" key="7">
    <source>
        <dbReference type="SAM" id="Phobius"/>
    </source>
</evidence>
<keyword evidence="3 7" id="KW-0812">Transmembrane</keyword>
<gene>
    <name evidence="9" type="ORF">IAB37_05170</name>
</gene>
<comment type="similarity">
    <text evidence="6">Belongs to the ABC-4 integral membrane protein family.</text>
</comment>
<reference evidence="9" key="1">
    <citation type="submission" date="2020-10" db="EMBL/GenBank/DDBJ databases">
        <authorList>
            <person name="Gilroy R."/>
        </authorList>
    </citation>
    <scope>NUCLEOTIDE SEQUENCE</scope>
    <source>
        <strain evidence="9">CHK189-12415</strain>
    </source>
</reference>
<evidence type="ECO:0000256" key="4">
    <source>
        <dbReference type="ARBA" id="ARBA00022989"/>
    </source>
</evidence>
<dbReference type="Proteomes" id="UP000824241">
    <property type="component" value="Unassembled WGS sequence"/>
</dbReference>
<dbReference type="PANTHER" id="PTHR30572:SF4">
    <property type="entry name" value="ABC TRANSPORTER PERMEASE YTRF"/>
    <property type="match status" value="1"/>
</dbReference>
<evidence type="ECO:0000313" key="9">
    <source>
        <dbReference type="EMBL" id="HIR60949.1"/>
    </source>
</evidence>
<feature type="transmembrane region" description="Helical" evidence="7">
    <location>
        <begin position="776"/>
        <end position="802"/>
    </location>
</feature>
<sequence>MTNVTSRFRPVPALSGRLFRQKRGRNLIAVLAIFLTAMMFTALCTLTGSMAENLTQMAFRQTGSDAEASIRGLTEEEADLIASHPDVEAVGKSIVLGILGNSDLRGRQVELRWADKTYASHAFSFPTTGRMPETADEIALDTLTLDRLGIPHTLGAEVEIQWQKDPADLALTVSRLTLCGYWEGNLSSYSSMAWVGREYADEMTGGVLSQDESETLGLLMAQVILPESRDIEGEMDRILSDLGLALPYSVNLAYSPEMGAMAAQESLPMAVGMVLVFIAGCLIIYNIFQISVASDIRLYGQLKTVGMTGKQLRRLIYGEALILCAAGIPLGLLAGWGLGALLVPVLLGMAEGEMSVSVSPLIFIGAALLSAATVFASCLRPARLAGKVSPIEAMRTADAAVPGARARRRPLRQDGSLLSMAARNLGRNKKRTATVVGSLTLALVLLGVFYAQNAAFDIEKYLSDLTIADFTLSDPSNTDYAGGYDPEGDALTEGLAAQAGSLPYLEAVGRQYTAETEWQMDENTREKVAAFYDAGRLAEWESYDAAGAEACRAAIQTGEAAAIVHGLSGIPLDTITGGEYLLEGAFDPEAFAGGGYILAVGPAVDPEGEYPVLPVPDVGSEVTLNGETFTVMAVVYPLNPVMELPREAGSDGKFPITFILPEVEFRVLWPEYTMRQLFVNVGDEGLEEAESRFAGYADETGAALTSRRTMAEQYEAETRSSAVMGSAVSAVIALVGVLNFVNSMATSILTRKREFAVMQSIGMTGRQLRRMLACEGLLYAGLTLAASCLITIPAVGIGVRAMVSGGFTTFRFTLLPLAACTPVLLILAVAVPWLCLRNVEKRSVVERLRTE</sequence>
<dbReference type="InterPro" id="IPR050250">
    <property type="entry name" value="Macrolide_Exporter_MacB"/>
</dbReference>
<dbReference type="GO" id="GO:0005886">
    <property type="term" value="C:plasma membrane"/>
    <property type="evidence" value="ECO:0007669"/>
    <property type="project" value="UniProtKB-SubCell"/>
</dbReference>
<evidence type="ECO:0000256" key="6">
    <source>
        <dbReference type="ARBA" id="ARBA00038076"/>
    </source>
</evidence>
<feature type="transmembrane region" description="Helical" evidence="7">
    <location>
        <begin position="27"/>
        <end position="51"/>
    </location>
</feature>
<feature type="domain" description="ABC3 transporter permease C-terminal" evidence="8">
    <location>
        <begin position="272"/>
        <end position="390"/>
    </location>
</feature>
<keyword evidence="2" id="KW-1003">Cell membrane</keyword>
<comment type="caution">
    <text evidence="9">The sequence shown here is derived from an EMBL/GenBank/DDBJ whole genome shotgun (WGS) entry which is preliminary data.</text>
</comment>
<name>A0A9D1DY40_9FIRM</name>
<keyword evidence="4 7" id="KW-1133">Transmembrane helix</keyword>
<feature type="transmembrane region" description="Helical" evidence="7">
    <location>
        <begin position="358"/>
        <end position="379"/>
    </location>
</feature>
<dbReference type="AlphaFoldDB" id="A0A9D1DY40"/>